<reference evidence="1" key="1">
    <citation type="submission" date="2021-05" db="EMBL/GenBank/DDBJ databases">
        <authorList>
            <person name="Alioto T."/>
            <person name="Alioto T."/>
            <person name="Gomez Garrido J."/>
        </authorList>
    </citation>
    <scope>NUCLEOTIDE SEQUENCE</scope>
</reference>
<name>A0A8D8S2X3_9HEMI</name>
<organism evidence="1">
    <name type="scientific">Cacopsylla melanoneura</name>
    <dbReference type="NCBI Taxonomy" id="428564"/>
    <lineage>
        <taxon>Eukaryota</taxon>
        <taxon>Metazoa</taxon>
        <taxon>Ecdysozoa</taxon>
        <taxon>Arthropoda</taxon>
        <taxon>Hexapoda</taxon>
        <taxon>Insecta</taxon>
        <taxon>Pterygota</taxon>
        <taxon>Neoptera</taxon>
        <taxon>Paraneoptera</taxon>
        <taxon>Hemiptera</taxon>
        <taxon>Sternorrhyncha</taxon>
        <taxon>Psylloidea</taxon>
        <taxon>Psyllidae</taxon>
        <taxon>Psyllinae</taxon>
        <taxon>Cacopsylla</taxon>
    </lineage>
</organism>
<dbReference type="AlphaFoldDB" id="A0A8D8S2X3"/>
<proteinExistence type="predicted"/>
<sequence length="101" mass="11417">MELTRPSRLNPANSSLVLFLPFYRRHKQEICVSCLQLMFICSFGIGTNSEIVHVAVGRVAGTPLVLVSCCVRSYPECKTANCNSSHFPGVVPLYQKFRYYR</sequence>
<protein>
    <submittedName>
        <fullName evidence="1">Uncharacterized protein</fullName>
    </submittedName>
</protein>
<dbReference type="EMBL" id="HBUF01201196">
    <property type="protein sequence ID" value="CAG6661971.1"/>
    <property type="molecule type" value="Transcribed_RNA"/>
</dbReference>
<accession>A0A8D8S2X3</accession>
<evidence type="ECO:0000313" key="1">
    <source>
        <dbReference type="EMBL" id="CAG6661971.1"/>
    </source>
</evidence>